<evidence type="ECO:0008006" key="3">
    <source>
        <dbReference type="Google" id="ProtNLM"/>
    </source>
</evidence>
<dbReference type="AlphaFoldDB" id="A0A4Q7IRE0"/>
<evidence type="ECO:0000313" key="2">
    <source>
        <dbReference type="Proteomes" id="UP000291338"/>
    </source>
</evidence>
<evidence type="ECO:0000313" key="1">
    <source>
        <dbReference type="EMBL" id="RZQ54924.1"/>
    </source>
</evidence>
<reference evidence="1 2" key="1">
    <citation type="submission" date="2018-01" db="EMBL/GenBank/DDBJ databases">
        <title>Co-occurrence of chitin degradation, pigmentation and bioactivity in marine Pseudoalteromonas.</title>
        <authorList>
            <person name="Paulsen S."/>
            <person name="Gram L."/>
            <person name="Machado H."/>
        </authorList>
    </citation>
    <scope>NUCLEOTIDE SEQUENCE [LARGE SCALE GENOMIC DNA]</scope>
    <source>
        <strain evidence="1 2">S3898</strain>
    </source>
</reference>
<dbReference type="EMBL" id="PPSX01000005">
    <property type="protein sequence ID" value="RZQ54924.1"/>
    <property type="molecule type" value="Genomic_DNA"/>
</dbReference>
<sequence length="135" mass="15193">MATKQPRNVRNNNPLNIRANGIKWDGAVGDDGEFVKFASPEMGFRAAYRTLMTYRNKHGLSTVEGIINRWAPSSENHTESYIDFVHSRLGTSRAWFFDDEIPLDKYPQLILAMADFEGAKGAFNLTQVQRGIALA</sequence>
<name>A0A4Q7IRE0_9GAMM</name>
<comment type="caution">
    <text evidence="1">The sequence shown here is derived from an EMBL/GenBank/DDBJ whole genome shotgun (WGS) entry which is preliminary data.</text>
</comment>
<organism evidence="1 2">
    <name type="scientific">Pseudoalteromonas phenolica</name>
    <dbReference type="NCBI Taxonomy" id="161398"/>
    <lineage>
        <taxon>Bacteria</taxon>
        <taxon>Pseudomonadati</taxon>
        <taxon>Pseudomonadota</taxon>
        <taxon>Gammaproteobacteria</taxon>
        <taxon>Alteromonadales</taxon>
        <taxon>Pseudoalteromonadaceae</taxon>
        <taxon>Pseudoalteromonas</taxon>
    </lineage>
</organism>
<proteinExistence type="predicted"/>
<dbReference type="Proteomes" id="UP000291338">
    <property type="component" value="Unassembled WGS sequence"/>
</dbReference>
<protein>
    <recommendedName>
        <fullName evidence="3">Structural protein P5</fullName>
    </recommendedName>
</protein>
<gene>
    <name evidence="1" type="ORF">C1E23_01165</name>
</gene>
<accession>A0A4Q7IRE0</accession>
<dbReference type="RefSeq" id="WP_130253815.1">
    <property type="nucleotide sequence ID" value="NZ_PPSX01000005.1"/>
</dbReference>